<feature type="domain" description="Leucine-binding protein" evidence="3">
    <location>
        <begin position="37"/>
        <end position="381"/>
    </location>
</feature>
<sequence>MNHKFSRRKFLRNSLLGTGAMTLGFPALNVNAQEHNIRVGVVTSLSGANRFGGNLTRRGYDLWAEEINKLGGIEIEGKRYPVEMFYGDAQSRPASGADAAERLIIQDEVDVLFGPYTSGVTLAVQPISQKYRVPMISGSAESPNVWLAKPAFNFGMIPAVDLTTDKSMVVLAENLGDRATTASVIGVDEPFSKETAEGFRKGVEESGLELLSYELFPAGSDLSAIISKLKSSNPDIVAVGGHEDIFINFVSTAKALNYKPKALIMHYGVTSAAFIKETGTESNGILGVSVWTEGLPYKDELFGTASDYSELSFSRWGTRPDYTEAACSASGLVLQDAARRLGKAPPWDQGTRAELAKAIEDTDIETFYGPVGFAKEGSHYHNNTKPVPAVVQIKSGDIVPVAPENASKGELVYPIPGTS</sequence>
<proteinExistence type="inferred from homology"/>
<organism evidence="4 5">
    <name type="scientific">Marinobacter panjinensis</name>
    <dbReference type="NCBI Taxonomy" id="2576384"/>
    <lineage>
        <taxon>Bacteria</taxon>
        <taxon>Pseudomonadati</taxon>
        <taxon>Pseudomonadota</taxon>
        <taxon>Gammaproteobacteria</taxon>
        <taxon>Pseudomonadales</taxon>
        <taxon>Marinobacteraceae</taxon>
        <taxon>Marinobacter</taxon>
    </lineage>
</organism>
<dbReference type="InterPro" id="IPR006311">
    <property type="entry name" value="TAT_signal"/>
</dbReference>
<gene>
    <name evidence="4" type="ORF">FDP08_14355</name>
</gene>
<dbReference type="AlphaFoldDB" id="A0A4U6R8E2"/>
<keyword evidence="2" id="KW-0732">Signal</keyword>
<dbReference type="SUPFAM" id="SSF53822">
    <property type="entry name" value="Periplasmic binding protein-like I"/>
    <property type="match status" value="1"/>
</dbReference>
<protein>
    <submittedName>
        <fullName evidence="4">ABC transporter substrate-binding protein</fullName>
    </submittedName>
</protein>
<comment type="similarity">
    <text evidence="1">Belongs to the leucine-binding protein family.</text>
</comment>
<comment type="caution">
    <text evidence="4">The sequence shown here is derived from an EMBL/GenBank/DDBJ whole genome shotgun (WGS) entry which is preliminary data.</text>
</comment>
<dbReference type="PANTHER" id="PTHR30483">
    <property type="entry name" value="LEUCINE-SPECIFIC-BINDING PROTEIN"/>
    <property type="match status" value="1"/>
</dbReference>
<dbReference type="OrthoDB" id="9786833at2"/>
<name>A0A4U6R8E2_9GAMM</name>
<dbReference type="EMBL" id="SZYH01000001">
    <property type="protein sequence ID" value="TKV69192.1"/>
    <property type="molecule type" value="Genomic_DNA"/>
</dbReference>
<accession>A0A4U6R8E2</accession>
<evidence type="ECO:0000259" key="3">
    <source>
        <dbReference type="Pfam" id="PF13458"/>
    </source>
</evidence>
<dbReference type="CDD" id="cd06338">
    <property type="entry name" value="PBP1_ABC_ligand_binding-like"/>
    <property type="match status" value="1"/>
</dbReference>
<dbReference type="PANTHER" id="PTHR30483:SF37">
    <property type="entry name" value="ABC TRANSPORTER SUBSTRATE-BINDING PROTEIN"/>
    <property type="match status" value="1"/>
</dbReference>
<evidence type="ECO:0000313" key="5">
    <source>
        <dbReference type="Proteomes" id="UP000308488"/>
    </source>
</evidence>
<dbReference type="Gene3D" id="3.40.50.2300">
    <property type="match status" value="2"/>
</dbReference>
<evidence type="ECO:0000256" key="1">
    <source>
        <dbReference type="ARBA" id="ARBA00010062"/>
    </source>
</evidence>
<dbReference type="InterPro" id="IPR051010">
    <property type="entry name" value="BCAA_transport"/>
</dbReference>
<dbReference type="Proteomes" id="UP000308488">
    <property type="component" value="Unassembled WGS sequence"/>
</dbReference>
<dbReference type="InterPro" id="IPR028082">
    <property type="entry name" value="Peripla_BP_I"/>
</dbReference>
<dbReference type="Pfam" id="PF13458">
    <property type="entry name" value="Peripla_BP_6"/>
    <property type="match status" value="1"/>
</dbReference>
<dbReference type="RefSeq" id="WP_137436807.1">
    <property type="nucleotide sequence ID" value="NZ_SZYH01000001.1"/>
</dbReference>
<evidence type="ECO:0000256" key="2">
    <source>
        <dbReference type="ARBA" id="ARBA00022729"/>
    </source>
</evidence>
<keyword evidence="5" id="KW-1185">Reference proteome</keyword>
<evidence type="ECO:0000313" key="4">
    <source>
        <dbReference type="EMBL" id="TKV69192.1"/>
    </source>
</evidence>
<reference evidence="4 5" key="1">
    <citation type="submission" date="2019-05" db="EMBL/GenBank/DDBJ databases">
        <title>Marinobacter panjinensis sp. nov., a moderately halophilic bacterium isolated from sea tidal flat environment.</title>
        <authorList>
            <person name="Yang W."/>
            <person name="An M."/>
            <person name="He W."/>
            <person name="Luo X."/>
            <person name="Zhu L."/>
            <person name="Chen G."/>
            <person name="Zhang Y."/>
            <person name="Wang Y."/>
        </authorList>
    </citation>
    <scope>NUCLEOTIDE SEQUENCE [LARGE SCALE GENOMIC DNA]</scope>
    <source>
        <strain evidence="4 5">PJ-16</strain>
    </source>
</reference>
<dbReference type="PROSITE" id="PS51318">
    <property type="entry name" value="TAT"/>
    <property type="match status" value="1"/>
</dbReference>
<dbReference type="InterPro" id="IPR028081">
    <property type="entry name" value="Leu-bd"/>
</dbReference>